<dbReference type="PROSITE" id="PS00211">
    <property type="entry name" value="ABC_TRANSPORTER_1"/>
    <property type="match status" value="1"/>
</dbReference>
<dbReference type="Pfam" id="PF00005">
    <property type="entry name" value="ABC_tran"/>
    <property type="match status" value="1"/>
</dbReference>
<dbReference type="RefSeq" id="WP_004785587.1">
    <property type="nucleotide sequence ID" value="NZ_SORO01000003.1"/>
</dbReference>
<accession>A0A4R8MR34</accession>
<evidence type="ECO:0000256" key="3">
    <source>
        <dbReference type="ARBA" id="ARBA00022840"/>
    </source>
</evidence>
<evidence type="ECO:0000313" key="5">
    <source>
        <dbReference type="EMBL" id="TDY68015.1"/>
    </source>
</evidence>
<dbReference type="SMART" id="SM00382">
    <property type="entry name" value="AAA"/>
    <property type="match status" value="1"/>
</dbReference>
<dbReference type="OrthoDB" id="9802264at2"/>
<organism evidence="5 6">
    <name type="scientific">Leptospira meyeri</name>
    <dbReference type="NCBI Taxonomy" id="29508"/>
    <lineage>
        <taxon>Bacteria</taxon>
        <taxon>Pseudomonadati</taxon>
        <taxon>Spirochaetota</taxon>
        <taxon>Spirochaetia</taxon>
        <taxon>Leptospirales</taxon>
        <taxon>Leptospiraceae</taxon>
        <taxon>Leptospira</taxon>
    </lineage>
</organism>
<dbReference type="GO" id="GO:0005524">
    <property type="term" value="F:ATP binding"/>
    <property type="evidence" value="ECO:0007669"/>
    <property type="project" value="UniProtKB-KW"/>
</dbReference>
<dbReference type="InterPro" id="IPR003439">
    <property type="entry name" value="ABC_transporter-like_ATP-bd"/>
</dbReference>
<keyword evidence="3 5" id="KW-0067">ATP-binding</keyword>
<evidence type="ECO:0000313" key="6">
    <source>
        <dbReference type="Proteomes" id="UP000294684"/>
    </source>
</evidence>
<proteinExistence type="predicted"/>
<dbReference type="PROSITE" id="PS50893">
    <property type="entry name" value="ABC_TRANSPORTER_2"/>
    <property type="match status" value="1"/>
</dbReference>
<gene>
    <name evidence="5" type="ORF">CLV96_3572</name>
</gene>
<dbReference type="PANTHER" id="PTHR42781">
    <property type="entry name" value="SPERMIDINE/PUTRESCINE IMPORT ATP-BINDING PROTEIN POTA"/>
    <property type="match status" value="1"/>
</dbReference>
<comment type="caution">
    <text evidence="5">The sequence shown here is derived from an EMBL/GenBank/DDBJ whole genome shotgun (WGS) entry which is preliminary data.</text>
</comment>
<dbReference type="EMBL" id="SORO01000003">
    <property type="protein sequence ID" value="TDY68015.1"/>
    <property type="molecule type" value="Genomic_DNA"/>
</dbReference>
<dbReference type="Proteomes" id="UP000294684">
    <property type="component" value="Unassembled WGS sequence"/>
</dbReference>
<dbReference type="AlphaFoldDB" id="A0A4R8MR34"/>
<dbReference type="GO" id="GO:0016887">
    <property type="term" value="F:ATP hydrolysis activity"/>
    <property type="evidence" value="ECO:0007669"/>
    <property type="project" value="InterPro"/>
</dbReference>
<feature type="domain" description="ABC transporter" evidence="4">
    <location>
        <begin position="1"/>
        <end position="236"/>
    </location>
</feature>
<keyword evidence="6" id="KW-1185">Reference proteome</keyword>
<dbReference type="STRING" id="1193051.LEP1GSC017_0795"/>
<evidence type="ECO:0000256" key="1">
    <source>
        <dbReference type="ARBA" id="ARBA00022448"/>
    </source>
</evidence>
<protein>
    <submittedName>
        <fullName evidence="5">Molybdate transport system ATP-binding protein</fullName>
    </submittedName>
</protein>
<keyword evidence="2" id="KW-0547">Nucleotide-binding</keyword>
<dbReference type="SUPFAM" id="SSF52540">
    <property type="entry name" value="P-loop containing nucleoside triphosphate hydrolases"/>
    <property type="match status" value="1"/>
</dbReference>
<dbReference type="Gene3D" id="3.40.50.300">
    <property type="entry name" value="P-loop containing nucleotide triphosphate hydrolases"/>
    <property type="match status" value="1"/>
</dbReference>
<name>A0A4R8MR34_LEPME</name>
<dbReference type="InterPro" id="IPR003593">
    <property type="entry name" value="AAA+_ATPase"/>
</dbReference>
<dbReference type="InterPro" id="IPR017871">
    <property type="entry name" value="ABC_transporter-like_CS"/>
</dbReference>
<dbReference type="GeneID" id="79828834"/>
<reference evidence="5 6" key="1">
    <citation type="submission" date="2019-03" db="EMBL/GenBank/DDBJ databases">
        <title>Genomic Encyclopedia of Archaeal and Bacterial Type Strains, Phase II (KMG-II): from individual species to whole genera.</title>
        <authorList>
            <person name="Goeker M."/>
        </authorList>
    </citation>
    <scope>NUCLEOTIDE SEQUENCE [LARGE SCALE GENOMIC DNA]</scope>
    <source>
        <strain evidence="5 6">DSM 21537</strain>
    </source>
</reference>
<sequence>MIIVNIQKKFYSGNSKPVELQFQCEIPLHQTNALFGPSGAGKTTFLKMLTGLITPDCGYISVDGQFWFDSDNKINLPILSRSIGFLFQESSLFPNMNVRENLEFAFQKGMEDMSLLQELISFAEVEDLLNQKVERLSGGQKQRVALVRALIQKPKFLFLDEPFVSLDQRIRNQLLALVHSFQNQFRMTVIFISHEIPEVVKLAKKVYMVSKGQILSSGDPIDCFRQNHNDLLEAEIIGMNPSKNEVALWYPNPLIVLKREPSDPILKINGFCLTQIKIKRDGD</sequence>
<dbReference type="PANTHER" id="PTHR42781:SF4">
    <property type="entry name" value="SPERMIDINE_PUTRESCINE IMPORT ATP-BINDING PROTEIN POTA"/>
    <property type="match status" value="1"/>
</dbReference>
<dbReference type="InterPro" id="IPR050093">
    <property type="entry name" value="ABC_SmlMolc_Importer"/>
</dbReference>
<evidence type="ECO:0000256" key="2">
    <source>
        <dbReference type="ARBA" id="ARBA00022741"/>
    </source>
</evidence>
<evidence type="ECO:0000259" key="4">
    <source>
        <dbReference type="PROSITE" id="PS50893"/>
    </source>
</evidence>
<keyword evidence="1" id="KW-0813">Transport</keyword>
<dbReference type="InterPro" id="IPR027417">
    <property type="entry name" value="P-loop_NTPase"/>
</dbReference>